<feature type="transmembrane region" description="Helical" evidence="2">
    <location>
        <begin position="117"/>
        <end position="136"/>
    </location>
</feature>
<dbReference type="Pfam" id="PF00069">
    <property type="entry name" value="Pkinase"/>
    <property type="match status" value="1"/>
</dbReference>
<dbReference type="Gene3D" id="1.10.510.10">
    <property type="entry name" value="Transferase(Phosphotransferase) domain 1"/>
    <property type="match status" value="1"/>
</dbReference>
<feature type="region of interest" description="Disordered" evidence="1">
    <location>
        <begin position="43"/>
        <end position="102"/>
    </location>
</feature>
<feature type="domain" description="Protein kinase" evidence="3">
    <location>
        <begin position="369"/>
        <end position="708"/>
    </location>
</feature>
<dbReference type="Proteomes" id="UP001516023">
    <property type="component" value="Unassembled WGS sequence"/>
</dbReference>
<dbReference type="SMART" id="SM00220">
    <property type="entry name" value="S_TKc"/>
    <property type="match status" value="1"/>
</dbReference>
<evidence type="ECO:0000313" key="5">
    <source>
        <dbReference type="Proteomes" id="UP001516023"/>
    </source>
</evidence>
<dbReference type="InterPro" id="IPR051681">
    <property type="entry name" value="Ser/Thr_Kinases-Pseudokinases"/>
</dbReference>
<sequence length="708" mass="80087">MIFYVHVTPNASVLSSSFTSILAYPCITASCAHLIKDMNGMNPSARRRSHVPSTSPFGGFNDRAYGSNDNAESTHPRARERQKGDGDHDDGGQGKTRRKRSHSCCSNLRRMLIRRRLFDVILLVACGAKLASMLYYRRLSWHMTHHASSKLGTSHKHFHSSTATSIERNNSTWLANWKQKKMPFNAPVLYRLNDHVPADRYRGMLRSKHLFDGKQQQLEQIGYAVVDDMVFHADDNRKRTNRALHDSESKPQSSEGSEAQITNASDLSPSIVFSDDEHLDEPQHYIDDGGDWDAYYAFDDDYIRSAKGTGLHEKRPPEEGQNELCMRPTFYKIYHPTCNDIHSYISGVQWMLEDDSLTRKTGSVGASNVPISKYLGSGYYRNAFLLQRPFVKVQRQGSKSYGNTKASVEWDEVVFKSMKQLSDKSPDGIADDDEVMADGWGYDPTDKYSYTELMEDMRKDAMVMELLTSSPRTANIFSFCALSSVIEFAPTDIEDYIMPSKGRHPKQIRRHGSDDDRAIIESPVNDYISPYEKLEIALEMAKCIAAMHGFVDGPIAHVDVQAGQFFRGRDGKIKLVDFNRAEALLYDVKQDKYCKFVNGPPTEGMFRAPEENVDAPLTEKIDVFSLGNVFYSVLTGIMVFVNQSSSEAHQRIVDGITEPIADIYYESPSSAALAEVIEMCWTYDVEERPTIFEIVQFLEKAVKANNPH</sequence>
<protein>
    <recommendedName>
        <fullName evidence="3">Protein kinase domain-containing protein</fullName>
    </recommendedName>
</protein>
<dbReference type="PROSITE" id="PS50011">
    <property type="entry name" value="PROTEIN_KINASE_DOM"/>
    <property type="match status" value="1"/>
</dbReference>
<proteinExistence type="predicted"/>
<keyword evidence="2" id="KW-0472">Membrane</keyword>
<name>A0ABD3PZG9_9STRA</name>
<evidence type="ECO:0000259" key="3">
    <source>
        <dbReference type="PROSITE" id="PS50011"/>
    </source>
</evidence>
<gene>
    <name evidence="4" type="ORF">HJC23_003818</name>
</gene>
<dbReference type="PANTHER" id="PTHR44329:SF214">
    <property type="entry name" value="PROTEIN KINASE DOMAIN-CONTAINING PROTEIN"/>
    <property type="match status" value="1"/>
</dbReference>
<feature type="region of interest" description="Disordered" evidence="1">
    <location>
        <begin position="240"/>
        <end position="266"/>
    </location>
</feature>
<accession>A0ABD3PZG9</accession>
<dbReference type="InterPro" id="IPR011009">
    <property type="entry name" value="Kinase-like_dom_sf"/>
</dbReference>
<dbReference type="PANTHER" id="PTHR44329">
    <property type="entry name" value="SERINE/THREONINE-PROTEIN KINASE TNNI3K-RELATED"/>
    <property type="match status" value="1"/>
</dbReference>
<dbReference type="EMBL" id="JABMIG020000092">
    <property type="protein sequence ID" value="KAL3793308.1"/>
    <property type="molecule type" value="Genomic_DNA"/>
</dbReference>
<keyword evidence="2" id="KW-0812">Transmembrane</keyword>
<dbReference type="AlphaFoldDB" id="A0ABD3PZG9"/>
<comment type="caution">
    <text evidence="4">The sequence shown here is derived from an EMBL/GenBank/DDBJ whole genome shotgun (WGS) entry which is preliminary data.</text>
</comment>
<keyword evidence="5" id="KW-1185">Reference proteome</keyword>
<evidence type="ECO:0000256" key="1">
    <source>
        <dbReference type="SAM" id="MobiDB-lite"/>
    </source>
</evidence>
<dbReference type="SUPFAM" id="SSF56112">
    <property type="entry name" value="Protein kinase-like (PK-like)"/>
    <property type="match status" value="1"/>
</dbReference>
<feature type="compositionally biased region" description="Polar residues" evidence="1">
    <location>
        <begin position="250"/>
        <end position="266"/>
    </location>
</feature>
<evidence type="ECO:0000313" key="4">
    <source>
        <dbReference type="EMBL" id="KAL3793308.1"/>
    </source>
</evidence>
<organism evidence="4 5">
    <name type="scientific">Cyclotella cryptica</name>
    <dbReference type="NCBI Taxonomy" id="29204"/>
    <lineage>
        <taxon>Eukaryota</taxon>
        <taxon>Sar</taxon>
        <taxon>Stramenopiles</taxon>
        <taxon>Ochrophyta</taxon>
        <taxon>Bacillariophyta</taxon>
        <taxon>Coscinodiscophyceae</taxon>
        <taxon>Thalassiosirophycidae</taxon>
        <taxon>Stephanodiscales</taxon>
        <taxon>Stephanodiscaceae</taxon>
        <taxon>Cyclotella</taxon>
    </lineage>
</organism>
<evidence type="ECO:0000256" key="2">
    <source>
        <dbReference type="SAM" id="Phobius"/>
    </source>
</evidence>
<keyword evidence="2" id="KW-1133">Transmembrane helix</keyword>
<feature type="compositionally biased region" description="Basic and acidic residues" evidence="1">
    <location>
        <begin position="72"/>
        <end position="92"/>
    </location>
</feature>
<dbReference type="InterPro" id="IPR000719">
    <property type="entry name" value="Prot_kinase_dom"/>
</dbReference>
<feature type="compositionally biased region" description="Basic and acidic residues" evidence="1">
    <location>
        <begin position="240"/>
        <end position="249"/>
    </location>
</feature>
<reference evidence="4 5" key="1">
    <citation type="journal article" date="2020" name="G3 (Bethesda)">
        <title>Improved Reference Genome for Cyclotella cryptica CCMP332, a Model for Cell Wall Morphogenesis, Salinity Adaptation, and Lipid Production in Diatoms (Bacillariophyta).</title>
        <authorList>
            <person name="Roberts W.R."/>
            <person name="Downey K.M."/>
            <person name="Ruck E.C."/>
            <person name="Traller J.C."/>
            <person name="Alverson A.J."/>
        </authorList>
    </citation>
    <scope>NUCLEOTIDE SEQUENCE [LARGE SCALE GENOMIC DNA]</scope>
    <source>
        <strain evidence="4 5">CCMP332</strain>
    </source>
</reference>